<dbReference type="Proteomes" id="UP000593594">
    <property type="component" value="Chromosome"/>
</dbReference>
<accession>A0A7S8C4N8</accession>
<proteinExistence type="predicted"/>
<evidence type="ECO:0008006" key="4">
    <source>
        <dbReference type="Google" id="ProtNLM"/>
    </source>
</evidence>
<sequence length="169" mass="18568">MRVHPVLAVLAAFALSPALAGCGFKPLYETRADGSSAATELASITIKPKRDRIGQMVRNDLLSSMAPVGQEAAPAYQLDFATREQRDTLILKEDTDVTRRSYRLTATFDLVELGTGKTVYAGKTFSEVSYDRVEAEFSNIQARINASERAAREVSDNIRTRLAAYFASK</sequence>
<dbReference type="EMBL" id="CP058214">
    <property type="protein sequence ID" value="QPC43343.1"/>
    <property type="molecule type" value="Genomic_DNA"/>
</dbReference>
<reference evidence="2 3" key="1">
    <citation type="submission" date="2020-06" db="EMBL/GenBank/DDBJ databases">
        <title>Genome sequence of 2 isolates from Red Sea Mangroves.</title>
        <authorList>
            <person name="Sefrji F."/>
            <person name="Michoud G."/>
            <person name="Merlino G."/>
            <person name="Daffonchio D."/>
        </authorList>
    </citation>
    <scope>NUCLEOTIDE SEQUENCE [LARGE SCALE GENOMIC DNA]</scope>
    <source>
        <strain evidence="2 3">R1DC25</strain>
    </source>
</reference>
<dbReference type="KEGG" id="kmn:HW532_11945"/>
<name>A0A7S8C4N8_9HYPH</name>
<evidence type="ECO:0000256" key="1">
    <source>
        <dbReference type="SAM" id="SignalP"/>
    </source>
</evidence>
<dbReference type="PROSITE" id="PS51257">
    <property type="entry name" value="PROKAR_LIPOPROTEIN"/>
    <property type="match status" value="1"/>
</dbReference>
<gene>
    <name evidence="2" type="ORF">HW532_11945</name>
</gene>
<dbReference type="Gene3D" id="3.30.160.150">
    <property type="entry name" value="Lipoprotein like domain"/>
    <property type="match status" value="1"/>
</dbReference>
<keyword evidence="1" id="KW-0732">Signal</keyword>
<protein>
    <recommendedName>
        <fullName evidence="4">LPS-assembly lipoprotein</fullName>
    </recommendedName>
</protein>
<feature type="chain" id="PRO_5032613345" description="LPS-assembly lipoprotein" evidence="1">
    <location>
        <begin position="21"/>
        <end position="169"/>
    </location>
</feature>
<feature type="signal peptide" evidence="1">
    <location>
        <begin position="1"/>
        <end position="20"/>
    </location>
</feature>
<organism evidence="2 3">
    <name type="scientific">Kaustia mangrovi</name>
    <dbReference type="NCBI Taxonomy" id="2593653"/>
    <lineage>
        <taxon>Bacteria</taxon>
        <taxon>Pseudomonadati</taxon>
        <taxon>Pseudomonadota</taxon>
        <taxon>Alphaproteobacteria</taxon>
        <taxon>Hyphomicrobiales</taxon>
        <taxon>Parvibaculaceae</taxon>
        <taxon>Kaustia</taxon>
    </lineage>
</organism>
<dbReference type="RefSeq" id="WP_213160705.1">
    <property type="nucleotide sequence ID" value="NZ_CP058214.1"/>
</dbReference>
<evidence type="ECO:0000313" key="3">
    <source>
        <dbReference type="Proteomes" id="UP000593594"/>
    </source>
</evidence>
<dbReference type="AlphaFoldDB" id="A0A7S8C4N8"/>
<evidence type="ECO:0000313" key="2">
    <source>
        <dbReference type="EMBL" id="QPC43343.1"/>
    </source>
</evidence>
<keyword evidence="3" id="KW-1185">Reference proteome</keyword>